<dbReference type="EMBL" id="CM004476">
    <property type="protein sequence ID" value="OCT76026.1"/>
    <property type="molecule type" value="Genomic_DNA"/>
</dbReference>
<dbReference type="Proteomes" id="UP000694892">
    <property type="component" value="Chromosome 6L"/>
</dbReference>
<dbReference type="PANTHER" id="PTHR31097">
    <property type="entry name" value="SI:DKEY-276J7.1"/>
    <property type="match status" value="1"/>
</dbReference>
<proteinExistence type="predicted"/>
<accession>A0A974CNS0</accession>
<dbReference type="Pfam" id="PF17662">
    <property type="entry name" value="DUF5524"/>
    <property type="match status" value="1"/>
</dbReference>
<protein>
    <submittedName>
        <fullName evidence="1">Uncharacterized protein</fullName>
    </submittedName>
</protein>
<evidence type="ECO:0000313" key="1">
    <source>
        <dbReference type="EMBL" id="OCT76026.1"/>
    </source>
</evidence>
<name>A0A974CNS0_XENLA</name>
<reference evidence="2" key="1">
    <citation type="journal article" date="2016" name="Nature">
        <title>Genome evolution in the allotetraploid frog Xenopus laevis.</title>
        <authorList>
            <person name="Session A.M."/>
            <person name="Uno Y."/>
            <person name="Kwon T."/>
            <person name="Chapman J.A."/>
            <person name="Toyoda A."/>
            <person name="Takahashi S."/>
            <person name="Fukui A."/>
            <person name="Hikosaka A."/>
            <person name="Suzuki A."/>
            <person name="Kondo M."/>
            <person name="van Heeringen S.J."/>
            <person name="Quigley I."/>
            <person name="Heinz S."/>
            <person name="Ogino H."/>
            <person name="Ochi H."/>
            <person name="Hellsten U."/>
            <person name="Lyons J.B."/>
            <person name="Simakov O."/>
            <person name="Putnam N."/>
            <person name="Stites J."/>
            <person name="Kuroki Y."/>
            <person name="Tanaka T."/>
            <person name="Michiue T."/>
            <person name="Watanabe M."/>
            <person name="Bogdanovic O."/>
            <person name="Lister R."/>
            <person name="Georgiou G."/>
            <person name="Paranjpe S.S."/>
            <person name="van Kruijsbergen I."/>
            <person name="Shu S."/>
            <person name="Carlson J."/>
            <person name="Kinoshita T."/>
            <person name="Ohta Y."/>
            <person name="Mawaribuchi S."/>
            <person name="Jenkins J."/>
            <person name="Grimwood J."/>
            <person name="Schmutz J."/>
            <person name="Mitros T."/>
            <person name="Mozaffari S.V."/>
            <person name="Suzuki Y."/>
            <person name="Haramoto Y."/>
            <person name="Yamamoto T.S."/>
            <person name="Takagi C."/>
            <person name="Heald R."/>
            <person name="Miller K."/>
            <person name="Haudenschild C."/>
            <person name="Kitzman J."/>
            <person name="Nakayama T."/>
            <person name="Izutsu Y."/>
            <person name="Robert J."/>
            <person name="Fortriede J."/>
            <person name="Burns K."/>
            <person name="Lotay V."/>
            <person name="Karimi K."/>
            <person name="Yasuoka Y."/>
            <person name="Dichmann D.S."/>
            <person name="Flajnik M.F."/>
            <person name="Houston D.W."/>
            <person name="Shendure J."/>
            <person name="DuPasquier L."/>
            <person name="Vize P.D."/>
            <person name="Zorn A.M."/>
            <person name="Ito M."/>
            <person name="Marcotte E.M."/>
            <person name="Wallingford J.B."/>
            <person name="Ito Y."/>
            <person name="Asashima M."/>
            <person name="Ueno N."/>
            <person name="Matsuda Y."/>
            <person name="Veenstra G.J."/>
            <person name="Fujiyama A."/>
            <person name="Harland R.M."/>
            <person name="Taira M."/>
            <person name="Rokhsar D.S."/>
        </authorList>
    </citation>
    <scope>NUCLEOTIDE SEQUENCE [LARGE SCALE GENOMIC DNA]</scope>
    <source>
        <strain evidence="2">J</strain>
    </source>
</reference>
<dbReference type="AlphaFoldDB" id="A0A974CNS0"/>
<organism evidence="1 2">
    <name type="scientific">Xenopus laevis</name>
    <name type="common">African clawed frog</name>
    <dbReference type="NCBI Taxonomy" id="8355"/>
    <lineage>
        <taxon>Eukaryota</taxon>
        <taxon>Metazoa</taxon>
        <taxon>Chordata</taxon>
        <taxon>Craniata</taxon>
        <taxon>Vertebrata</taxon>
        <taxon>Euteleostomi</taxon>
        <taxon>Amphibia</taxon>
        <taxon>Batrachia</taxon>
        <taxon>Anura</taxon>
        <taxon>Pipoidea</taxon>
        <taxon>Pipidae</taxon>
        <taxon>Xenopodinae</taxon>
        <taxon>Xenopus</taxon>
        <taxon>Xenopus</taxon>
    </lineage>
</organism>
<gene>
    <name evidence="1" type="ORF">XELAEV_18031214mg</name>
</gene>
<evidence type="ECO:0000313" key="2">
    <source>
        <dbReference type="Proteomes" id="UP000694892"/>
    </source>
</evidence>
<sequence length="340" mass="38406">MDLRRTLLCGVCWKNPRPVQFSADRSTDSRFQLGEESAALRVIGAFGCYGDLVVVSVTCFRFSLGALFGASERVAYCCRLKKAQAKSSMKELLKETSGPPTRYATCEWFYHAPMNQADKSARAAPLPPTSQVPGLSDLAEPHNESFNQSRKKWIKETDSDYVKLAKQGGRPDLLKQIENTTKKSSSVCHALPEWYTHMTENSPAEQREPPLRNIPDYMVHEDFNTSQHEQSYEVKRGPFDFDQKSVWQRDSDGVIKENHDDKKQVKLPDIKTRSKGDTKTFLGKGPPTTNAKKATSGKKCFFPPMPVSQKKETVNISKLMSNGYGNDWFQQHDDLESKLP</sequence>
<dbReference type="InterPro" id="IPR040247">
    <property type="entry name" value="DUF5524"/>
</dbReference>
<dbReference type="PANTHER" id="PTHR31097:SF2">
    <property type="entry name" value="CHROMOSOME 7 OPEN READING FRAME 57"/>
    <property type="match status" value="1"/>
</dbReference>